<keyword evidence="6" id="KW-1185">Reference proteome</keyword>
<accession>A0A1E3INB5</accession>
<proteinExistence type="inferred from homology"/>
<sequence length="439" mass="50049">MVTPVSFTVRPPGYKQPPQVRDNRGPPSRRLFEDHGDEDDDEEHLIQRDERPIDEKIEGFGNGKILGGDKKQAPLIIPVLPNVDWRKSSERRAPLYRPDSRTTSEIIETHERIGDGFQQSGLRKTAIRSEAPVNGTDGNVQVKTEYAENNISSVGNVQIKQEIDSSEIKKEPLTLDEQALQAILAGEASAKTEDCLDRELAINTATIPLSEEEALKRDMVALPEESSLEDYAAVPVSAFGEAMARGMGWTPQSQGTKVHEPKLRPALLGLGATALQNHVPPSRLGSSKKNRGPGKKERMKYNLGGVMVRREDSGTPGGTMSQSEPVRMDNTESSGKRRNDGYEMETKKRDDRYRERDRYPDIDREKAKYKEKEYEIEERARRKAKERERRDRHDDKVRDGYSDRACGRKDGEEQRDERDRQDKTGYYKKDFERERKRVR</sequence>
<dbReference type="GO" id="GO:0005681">
    <property type="term" value="C:spliceosomal complex"/>
    <property type="evidence" value="ECO:0007669"/>
    <property type="project" value="TreeGrafter"/>
</dbReference>
<evidence type="ECO:0000313" key="6">
    <source>
        <dbReference type="Proteomes" id="UP000094043"/>
    </source>
</evidence>
<comment type="subcellular location">
    <subcellularLocation>
        <location evidence="1">Nucleus</location>
    </subcellularLocation>
</comment>
<dbReference type="PANTHER" id="PTHR15818:SF2">
    <property type="entry name" value="G-PATCH DOMAIN AND KOW MOTIFS-CONTAINING PROTEIN"/>
    <property type="match status" value="1"/>
</dbReference>
<gene>
    <name evidence="5" type="ORF">L203_104846</name>
</gene>
<evidence type="ECO:0000256" key="4">
    <source>
        <dbReference type="SAM" id="MobiDB-lite"/>
    </source>
</evidence>
<name>A0A1E3INB5_9TREE</name>
<dbReference type="Pfam" id="PF12656">
    <property type="entry name" value="G-patch_2"/>
    <property type="match status" value="1"/>
</dbReference>
<evidence type="ECO:0000313" key="5">
    <source>
        <dbReference type="EMBL" id="WVN89617.1"/>
    </source>
</evidence>
<feature type="compositionally biased region" description="Basic and acidic residues" evidence="4">
    <location>
        <begin position="44"/>
        <end position="53"/>
    </location>
</feature>
<dbReference type="GeneID" id="91089055"/>
<dbReference type="GO" id="GO:0000398">
    <property type="term" value="P:mRNA splicing, via spliceosome"/>
    <property type="evidence" value="ECO:0007669"/>
    <property type="project" value="InterPro"/>
</dbReference>
<reference evidence="5" key="1">
    <citation type="submission" date="2016-06" db="EMBL/GenBank/DDBJ databases">
        <authorList>
            <person name="Cuomo C."/>
            <person name="Litvintseva A."/>
            <person name="Heitman J."/>
            <person name="Chen Y."/>
            <person name="Sun S."/>
            <person name="Springer D."/>
            <person name="Dromer F."/>
            <person name="Young S."/>
            <person name="Zeng Q."/>
            <person name="Chapman S."/>
            <person name="Gujja S."/>
            <person name="Saif S."/>
            <person name="Birren B."/>
        </authorList>
    </citation>
    <scope>NUCLEOTIDE SEQUENCE</scope>
    <source>
        <strain evidence="5">CBS 7841</strain>
    </source>
</reference>
<feature type="region of interest" description="Disordered" evidence="4">
    <location>
        <begin position="1"/>
        <end position="53"/>
    </location>
</feature>
<dbReference type="OrthoDB" id="5577072at2759"/>
<dbReference type="VEuPathDB" id="FungiDB:L203_01946"/>
<feature type="region of interest" description="Disordered" evidence="4">
    <location>
        <begin position="275"/>
        <end position="439"/>
    </location>
</feature>
<dbReference type="Proteomes" id="UP000094043">
    <property type="component" value="Chromosome 6"/>
</dbReference>
<dbReference type="PANTHER" id="PTHR15818">
    <property type="entry name" value="G PATCH AND KOW-CONTAINING"/>
    <property type="match status" value="1"/>
</dbReference>
<evidence type="ECO:0000256" key="1">
    <source>
        <dbReference type="ARBA" id="ARBA00004123"/>
    </source>
</evidence>
<protein>
    <submittedName>
        <fullName evidence="5">Uncharacterized protein</fullName>
    </submittedName>
</protein>
<dbReference type="RefSeq" id="XP_066070317.1">
    <property type="nucleotide sequence ID" value="XM_066214220.1"/>
</dbReference>
<dbReference type="InterPro" id="IPR045166">
    <property type="entry name" value="Spp2-like"/>
</dbReference>
<evidence type="ECO:0000256" key="2">
    <source>
        <dbReference type="ARBA" id="ARBA00008576"/>
    </source>
</evidence>
<dbReference type="AlphaFoldDB" id="A0A1E3INB5"/>
<comment type="similarity">
    <text evidence="2">Belongs to the SPP2 family.</text>
</comment>
<reference evidence="5" key="3">
    <citation type="submission" date="2024-01" db="EMBL/GenBank/DDBJ databases">
        <authorList>
            <person name="Coelho M.A."/>
            <person name="David-Palma M."/>
            <person name="Shea T."/>
            <person name="Sun S."/>
            <person name="Cuomo C.A."/>
            <person name="Heitman J."/>
        </authorList>
    </citation>
    <scope>NUCLEOTIDE SEQUENCE</scope>
    <source>
        <strain evidence="5">CBS 7841</strain>
    </source>
</reference>
<feature type="compositionally biased region" description="Basic and acidic residues" evidence="4">
    <location>
        <begin position="326"/>
        <end position="439"/>
    </location>
</feature>
<dbReference type="EMBL" id="CP143789">
    <property type="protein sequence ID" value="WVN89617.1"/>
    <property type="molecule type" value="Genomic_DNA"/>
</dbReference>
<dbReference type="InterPro" id="IPR026822">
    <property type="entry name" value="Spp2/MOS2_G-patch"/>
</dbReference>
<evidence type="ECO:0000256" key="3">
    <source>
        <dbReference type="ARBA" id="ARBA00023242"/>
    </source>
</evidence>
<keyword evidence="3" id="KW-0539">Nucleus</keyword>
<organism evidence="5 6">
    <name type="scientific">Cryptococcus depauperatus CBS 7841</name>
    <dbReference type="NCBI Taxonomy" id="1295531"/>
    <lineage>
        <taxon>Eukaryota</taxon>
        <taxon>Fungi</taxon>
        <taxon>Dikarya</taxon>
        <taxon>Basidiomycota</taxon>
        <taxon>Agaricomycotina</taxon>
        <taxon>Tremellomycetes</taxon>
        <taxon>Tremellales</taxon>
        <taxon>Cryptococcaceae</taxon>
        <taxon>Cryptococcus</taxon>
    </lineage>
</organism>
<reference evidence="5" key="2">
    <citation type="journal article" date="2022" name="Elife">
        <title>Obligate sexual reproduction of a homothallic fungus closely related to the Cryptococcus pathogenic species complex.</title>
        <authorList>
            <person name="Passer A.R."/>
            <person name="Clancey S.A."/>
            <person name="Shea T."/>
            <person name="David-Palma M."/>
            <person name="Averette A.F."/>
            <person name="Boekhout T."/>
            <person name="Porcel B.M."/>
            <person name="Nowrousian M."/>
            <person name="Cuomo C.A."/>
            <person name="Sun S."/>
            <person name="Heitman J."/>
            <person name="Coelho M.A."/>
        </authorList>
    </citation>
    <scope>NUCLEOTIDE SEQUENCE</scope>
    <source>
        <strain evidence="5">CBS 7841</strain>
    </source>
</reference>
<dbReference type="KEGG" id="cdep:91089055"/>